<evidence type="ECO:0000256" key="1">
    <source>
        <dbReference type="SAM" id="Coils"/>
    </source>
</evidence>
<keyword evidence="4" id="KW-1185">Reference proteome</keyword>
<evidence type="ECO:0000313" key="3">
    <source>
        <dbReference type="EnsemblMetazoa" id="XP_014255208.1"/>
    </source>
</evidence>
<proteinExistence type="predicted"/>
<protein>
    <submittedName>
        <fullName evidence="3">Uncharacterized protein</fullName>
    </submittedName>
</protein>
<sequence>MKTGKYVVKEPPRRMENENNKPKNSGDSSRSKLIRSATTKKQTPVLPKKPYTCDGPPKKNQKLDALTKMKSRYVFLAKKYNRVAKEVQEKQDGLSVLHNKLVELKGEILEVNCKENIEVPQLKIGIISQRVEVDDLGDSGDAGSMNTGRNLLTLQKEYNKVYRDLAEVVLPQANAIKKELNDQLYISEKKCRELHRQLAEERSHRSEDGFKCARAKLEELEQKQATLDEINYQKFLAEEENEKISQVNDSLKLEMANIKMKNQELERELAELKKTELSKSGEEKDEKTMSIHLLQEENKALKDVLSELRTDHKMLQQAYNDLKTDFDTLLINKDKDILDNEKLTKSLIKATQEADNYKREVECFKNELKIAIKEKAELSSTVFKLKEKVAKFKTSHGTSKKTKLIPCKILPDNISSLTTQFKALQDENEKLLMEIEKKDEQYDNQMKRFEQRAHEYISESRNLSSTIEKFQRNKEKLESELKSLKNRLASYDAKLKGVSKCQCPRLKEEMNSQNLTIRCLNKKLKSMSYKYQMLKEEYQKSRMTIQDYSSRG</sequence>
<accession>A0A8I6RZH9</accession>
<dbReference type="RefSeq" id="XP_014255208.1">
    <property type="nucleotide sequence ID" value="XM_014399722.1"/>
</dbReference>
<organism evidence="3 4">
    <name type="scientific">Cimex lectularius</name>
    <name type="common">Bed bug</name>
    <name type="synonym">Acanthia lectularia</name>
    <dbReference type="NCBI Taxonomy" id="79782"/>
    <lineage>
        <taxon>Eukaryota</taxon>
        <taxon>Metazoa</taxon>
        <taxon>Ecdysozoa</taxon>
        <taxon>Arthropoda</taxon>
        <taxon>Hexapoda</taxon>
        <taxon>Insecta</taxon>
        <taxon>Pterygota</taxon>
        <taxon>Neoptera</taxon>
        <taxon>Paraneoptera</taxon>
        <taxon>Hemiptera</taxon>
        <taxon>Heteroptera</taxon>
        <taxon>Panheteroptera</taxon>
        <taxon>Cimicomorpha</taxon>
        <taxon>Cimicidae</taxon>
        <taxon>Cimex</taxon>
    </lineage>
</organism>
<evidence type="ECO:0000313" key="4">
    <source>
        <dbReference type="Proteomes" id="UP000494040"/>
    </source>
</evidence>
<feature type="coiled-coil region" evidence="1">
    <location>
        <begin position="414"/>
        <end position="537"/>
    </location>
</feature>
<evidence type="ECO:0000256" key="2">
    <source>
        <dbReference type="SAM" id="MobiDB-lite"/>
    </source>
</evidence>
<dbReference type="OMA" id="ARMKQGK"/>
<dbReference type="Proteomes" id="UP000494040">
    <property type="component" value="Unassembled WGS sequence"/>
</dbReference>
<feature type="compositionally biased region" description="Basic and acidic residues" evidence="2">
    <location>
        <begin position="7"/>
        <end position="21"/>
    </location>
</feature>
<dbReference type="GeneID" id="106669885"/>
<dbReference type="AlphaFoldDB" id="A0A8I6RZH9"/>
<keyword evidence="1" id="KW-0175">Coiled coil</keyword>
<reference evidence="3" key="1">
    <citation type="submission" date="2022-01" db="UniProtKB">
        <authorList>
            <consortium name="EnsemblMetazoa"/>
        </authorList>
    </citation>
    <scope>IDENTIFICATION</scope>
</reference>
<name>A0A8I6RZH9_CIMLE</name>
<dbReference type="KEGG" id="clec:106669885"/>
<feature type="coiled-coil region" evidence="1">
    <location>
        <begin position="210"/>
        <end position="381"/>
    </location>
</feature>
<dbReference type="EnsemblMetazoa" id="XM_014399722.1">
    <property type="protein sequence ID" value="XP_014255208.1"/>
    <property type="gene ID" value="LOC106669885"/>
</dbReference>
<feature type="region of interest" description="Disordered" evidence="2">
    <location>
        <begin position="1"/>
        <end position="60"/>
    </location>
</feature>